<protein>
    <submittedName>
        <fullName evidence="3">Switch subunit</fullName>
    </submittedName>
</protein>
<keyword evidence="4" id="KW-1185">Reference proteome</keyword>
<keyword evidence="1" id="KW-0175">Coiled coil</keyword>
<evidence type="ECO:0000313" key="3">
    <source>
        <dbReference type="EMBL" id="KAF5189619.1"/>
    </source>
</evidence>
<proteinExistence type="predicted"/>
<dbReference type="InterPro" id="IPR032451">
    <property type="entry name" value="SMARCC_C"/>
</dbReference>
<evidence type="ECO:0000313" key="4">
    <source>
        <dbReference type="Proteomes" id="UP000554482"/>
    </source>
</evidence>
<comment type="caution">
    <text evidence="3">The sequence shown here is derived from an EMBL/GenBank/DDBJ whole genome shotgun (WGS) entry which is preliminary data.</text>
</comment>
<evidence type="ECO:0000256" key="1">
    <source>
        <dbReference type="SAM" id="Coils"/>
    </source>
</evidence>
<dbReference type="EMBL" id="JABWDY010025219">
    <property type="protein sequence ID" value="KAF5189619.1"/>
    <property type="molecule type" value="Genomic_DNA"/>
</dbReference>
<accession>A0A7J6VWX7</accession>
<evidence type="ECO:0000259" key="2">
    <source>
        <dbReference type="Pfam" id="PF16495"/>
    </source>
</evidence>
<sequence>MNTTVEAAVVEAQAHIQKEEQDLEKSIADIVEVQMKELEDKIVHFEELELQMEKEWKQLHYMKNLLFSDQLALLFQKPTPSALGDINTGAKTSNTVTLIARNAIDNVQLRSLSTNITHERQ</sequence>
<feature type="domain" description="SMARCC C-terminal" evidence="2">
    <location>
        <begin position="4"/>
        <end position="73"/>
    </location>
</feature>
<name>A0A7J6VWX7_THATH</name>
<dbReference type="OrthoDB" id="118550at2759"/>
<organism evidence="3 4">
    <name type="scientific">Thalictrum thalictroides</name>
    <name type="common">Rue-anemone</name>
    <name type="synonym">Anemone thalictroides</name>
    <dbReference type="NCBI Taxonomy" id="46969"/>
    <lineage>
        <taxon>Eukaryota</taxon>
        <taxon>Viridiplantae</taxon>
        <taxon>Streptophyta</taxon>
        <taxon>Embryophyta</taxon>
        <taxon>Tracheophyta</taxon>
        <taxon>Spermatophyta</taxon>
        <taxon>Magnoliopsida</taxon>
        <taxon>Ranunculales</taxon>
        <taxon>Ranunculaceae</taxon>
        <taxon>Thalictroideae</taxon>
        <taxon>Thalictrum</taxon>
    </lineage>
</organism>
<feature type="coiled-coil region" evidence="1">
    <location>
        <begin position="9"/>
        <end position="55"/>
    </location>
</feature>
<gene>
    <name evidence="3" type="ORF">FRX31_020797</name>
</gene>
<dbReference type="Pfam" id="PF16495">
    <property type="entry name" value="SWIRM-assoc_1"/>
    <property type="match status" value="1"/>
</dbReference>
<dbReference type="Proteomes" id="UP000554482">
    <property type="component" value="Unassembled WGS sequence"/>
</dbReference>
<dbReference type="AlphaFoldDB" id="A0A7J6VWX7"/>
<reference evidence="3 4" key="1">
    <citation type="submission" date="2020-06" db="EMBL/GenBank/DDBJ databases">
        <title>Transcriptomic and genomic resources for Thalictrum thalictroides and T. hernandezii: Facilitating candidate gene discovery in an emerging model plant lineage.</title>
        <authorList>
            <person name="Arias T."/>
            <person name="Riano-Pachon D.M."/>
            <person name="Di Stilio V.S."/>
        </authorList>
    </citation>
    <scope>NUCLEOTIDE SEQUENCE [LARGE SCALE GENOMIC DNA]</scope>
    <source>
        <strain evidence="4">cv. WT478/WT964</strain>
        <tissue evidence="3">Leaves</tissue>
    </source>
</reference>